<sequence length="60" mass="6935">MPNATAALAENLAAVEKQRRRDRTEQGRSPAQRTSRSRNKGRAHKRPGKGQRHQWRHEAH</sequence>
<name>A0A378WEK7_MYCFO</name>
<gene>
    <name evidence="2" type="ORF">NCTC1542_07021</name>
</gene>
<evidence type="ECO:0000313" key="3">
    <source>
        <dbReference type="Proteomes" id="UP000255389"/>
    </source>
</evidence>
<feature type="compositionally biased region" description="Basic and acidic residues" evidence="1">
    <location>
        <begin position="16"/>
        <end position="26"/>
    </location>
</feature>
<reference evidence="2 3" key="1">
    <citation type="submission" date="2018-06" db="EMBL/GenBank/DDBJ databases">
        <authorList>
            <consortium name="Pathogen Informatics"/>
            <person name="Doyle S."/>
        </authorList>
    </citation>
    <scope>NUCLEOTIDE SEQUENCE [LARGE SCALE GENOMIC DNA]</scope>
    <source>
        <strain evidence="2 3">NCTC1542</strain>
    </source>
</reference>
<dbReference type="EMBL" id="UGQY01000006">
    <property type="protein sequence ID" value="SUA31666.1"/>
    <property type="molecule type" value="Genomic_DNA"/>
</dbReference>
<accession>A0A378WEK7</accession>
<feature type="region of interest" description="Disordered" evidence="1">
    <location>
        <begin position="16"/>
        <end position="60"/>
    </location>
</feature>
<protein>
    <submittedName>
        <fullName evidence="2">Uncharacterized protein</fullName>
    </submittedName>
</protein>
<evidence type="ECO:0000313" key="2">
    <source>
        <dbReference type="EMBL" id="SUA31666.1"/>
    </source>
</evidence>
<feature type="compositionally biased region" description="Basic residues" evidence="1">
    <location>
        <begin position="35"/>
        <end position="60"/>
    </location>
</feature>
<proteinExistence type="predicted"/>
<evidence type="ECO:0000256" key="1">
    <source>
        <dbReference type="SAM" id="MobiDB-lite"/>
    </source>
</evidence>
<dbReference type="AlphaFoldDB" id="A0A378WEK7"/>
<dbReference type="Proteomes" id="UP000255389">
    <property type="component" value="Unassembled WGS sequence"/>
</dbReference>
<organism evidence="2 3">
    <name type="scientific">Mycolicibacterium fortuitum</name>
    <name type="common">Mycobacterium fortuitum</name>
    <dbReference type="NCBI Taxonomy" id="1766"/>
    <lineage>
        <taxon>Bacteria</taxon>
        <taxon>Bacillati</taxon>
        <taxon>Actinomycetota</taxon>
        <taxon>Actinomycetes</taxon>
        <taxon>Mycobacteriales</taxon>
        <taxon>Mycobacteriaceae</taxon>
        <taxon>Mycolicibacterium</taxon>
    </lineage>
</organism>